<protein>
    <submittedName>
        <fullName evidence="1">Uncharacterized protein</fullName>
    </submittedName>
</protein>
<dbReference type="VEuPathDB" id="FungiDB:VP01_3888g2"/>
<evidence type="ECO:0000313" key="1">
    <source>
        <dbReference type="EMBL" id="KNZ51612.1"/>
    </source>
</evidence>
<comment type="caution">
    <text evidence="1">The sequence shown here is derived from an EMBL/GenBank/DDBJ whole genome shotgun (WGS) entry which is preliminary data.</text>
</comment>
<dbReference type="EMBL" id="LAVV01008932">
    <property type="protein sequence ID" value="KNZ51612.1"/>
    <property type="molecule type" value="Genomic_DNA"/>
</dbReference>
<sequence length="306" mass="35207">MSSAAANAETRKKSVRISRGLVVISPVVGLVKGISFNIDTEDRKAEIFFIVCGKFYMVLGQTFLADHKVHLELSQARGEILSYKLWDGGRFCIPICSPEVPGWEMTPPRQLVDKCSHSIQQAEYMDHKEEIHSMGKIKELCPIIIGEVIVEYIEDRIFMGRRVSKNTIVSRGILGEQLEIPGRQSVSSSSDKFIMGEEDKPWLKFNPEWTECEAYNVTCMESELRLDWAQDLDYVDGGFPRCHFLQIYPEEEKEYGQNFQDILQVGLLFTIGHIGGGMWRKQGSDKWHRGVMRQWERLTDMSKRKY</sequence>
<gene>
    <name evidence="1" type="ORF">VP01_3888g2</name>
</gene>
<dbReference type="Proteomes" id="UP000037035">
    <property type="component" value="Unassembled WGS sequence"/>
</dbReference>
<evidence type="ECO:0000313" key="2">
    <source>
        <dbReference type="Proteomes" id="UP000037035"/>
    </source>
</evidence>
<proteinExistence type="predicted"/>
<reference evidence="1 2" key="1">
    <citation type="submission" date="2015-08" db="EMBL/GenBank/DDBJ databases">
        <title>Next Generation Sequencing and Analysis of the Genome of Puccinia sorghi L Schw, the Causal Agent of Maize Common Rust.</title>
        <authorList>
            <person name="Rochi L."/>
            <person name="Burguener G."/>
            <person name="Darino M."/>
            <person name="Turjanski A."/>
            <person name="Kreff E."/>
            <person name="Dieguez M.J."/>
            <person name="Sacco F."/>
        </authorList>
    </citation>
    <scope>NUCLEOTIDE SEQUENCE [LARGE SCALE GENOMIC DNA]</scope>
    <source>
        <strain evidence="1 2">RO10H11247</strain>
    </source>
</reference>
<dbReference type="AlphaFoldDB" id="A0A0L6UTM9"/>
<name>A0A0L6UTM9_9BASI</name>
<keyword evidence="2" id="KW-1185">Reference proteome</keyword>
<organism evidence="1 2">
    <name type="scientific">Puccinia sorghi</name>
    <dbReference type="NCBI Taxonomy" id="27349"/>
    <lineage>
        <taxon>Eukaryota</taxon>
        <taxon>Fungi</taxon>
        <taxon>Dikarya</taxon>
        <taxon>Basidiomycota</taxon>
        <taxon>Pucciniomycotina</taxon>
        <taxon>Pucciniomycetes</taxon>
        <taxon>Pucciniales</taxon>
        <taxon>Pucciniaceae</taxon>
        <taxon>Puccinia</taxon>
    </lineage>
</organism>
<accession>A0A0L6UTM9</accession>